<protein>
    <recommendedName>
        <fullName evidence="3">Reverse transcriptase domain-containing protein</fullName>
    </recommendedName>
</protein>
<dbReference type="EMBL" id="BMAT01013879">
    <property type="protein sequence ID" value="GFS22017.1"/>
    <property type="molecule type" value="Genomic_DNA"/>
</dbReference>
<evidence type="ECO:0000313" key="1">
    <source>
        <dbReference type="EMBL" id="GFS22017.1"/>
    </source>
</evidence>
<accession>A0AAV4JM34</accession>
<dbReference type="AlphaFoldDB" id="A0AAV4JM34"/>
<organism evidence="1 2">
    <name type="scientific">Elysia marginata</name>
    <dbReference type="NCBI Taxonomy" id="1093978"/>
    <lineage>
        <taxon>Eukaryota</taxon>
        <taxon>Metazoa</taxon>
        <taxon>Spiralia</taxon>
        <taxon>Lophotrochozoa</taxon>
        <taxon>Mollusca</taxon>
        <taxon>Gastropoda</taxon>
        <taxon>Heterobranchia</taxon>
        <taxon>Euthyneura</taxon>
        <taxon>Panpulmonata</taxon>
        <taxon>Sacoglossa</taxon>
        <taxon>Placobranchoidea</taxon>
        <taxon>Plakobranchidae</taxon>
        <taxon>Elysia</taxon>
    </lineage>
</organism>
<comment type="caution">
    <text evidence="1">The sequence shown here is derived from an EMBL/GenBank/DDBJ whole genome shotgun (WGS) entry which is preliminary data.</text>
</comment>
<proteinExistence type="predicted"/>
<dbReference type="Proteomes" id="UP000762676">
    <property type="component" value="Unassembled WGS sequence"/>
</dbReference>
<evidence type="ECO:0000313" key="2">
    <source>
        <dbReference type="Proteomes" id="UP000762676"/>
    </source>
</evidence>
<name>A0AAV4JM34_9GAST</name>
<gene>
    <name evidence="1" type="ORF">ElyMa_006939800</name>
</gene>
<keyword evidence="2" id="KW-1185">Reference proteome</keyword>
<sequence length="372" mass="43632">MVLERTLAATAKYQAVLDLFSSGKPVFDNAVARSSARAMILTNIFKMSRGSWGQWWLPFTKLFRIPATPCLISCYESTNGYRKVAAFHWFVEMIEIFVKNLRWKAFFLNPDKKPANKETYGFKSTNSPPQVPELKQFENDLISITSNLRFKKQSDDFQRNLQKDINRIRSDKRIYVPADKTNNHYRVTPDQFNTLIKKSIQKEYKKTNETKMEEISREDRKITEQLDISDRVPVTAKKEAFITLKDHKPNFRNNPTCRLINPCKSEIGKISKKILDDINNTLREATLFNQWRNTKDVINWFDNIKNKISCSFLSFDICEFYPSITEDLLEKALNFAAKHTTITPKDMHIIQHTKQTLLYYKNDPWCKKNLVL</sequence>
<evidence type="ECO:0008006" key="3">
    <source>
        <dbReference type="Google" id="ProtNLM"/>
    </source>
</evidence>
<reference evidence="1 2" key="1">
    <citation type="journal article" date="2021" name="Elife">
        <title>Chloroplast acquisition without the gene transfer in kleptoplastic sea slugs, Plakobranchus ocellatus.</title>
        <authorList>
            <person name="Maeda T."/>
            <person name="Takahashi S."/>
            <person name="Yoshida T."/>
            <person name="Shimamura S."/>
            <person name="Takaki Y."/>
            <person name="Nagai Y."/>
            <person name="Toyoda A."/>
            <person name="Suzuki Y."/>
            <person name="Arimoto A."/>
            <person name="Ishii H."/>
            <person name="Satoh N."/>
            <person name="Nishiyama T."/>
            <person name="Hasebe M."/>
            <person name="Maruyama T."/>
            <person name="Minagawa J."/>
            <person name="Obokata J."/>
            <person name="Shigenobu S."/>
        </authorList>
    </citation>
    <scope>NUCLEOTIDE SEQUENCE [LARGE SCALE GENOMIC DNA]</scope>
</reference>